<proteinExistence type="predicted"/>
<feature type="transmembrane region" description="Helical" evidence="1">
    <location>
        <begin position="205"/>
        <end position="222"/>
    </location>
</feature>
<evidence type="ECO:0000313" key="2">
    <source>
        <dbReference type="EMBL" id="RKP53889.1"/>
    </source>
</evidence>
<organism evidence="2 3">
    <name type="scientific">Cohnella endophytica</name>
    <dbReference type="NCBI Taxonomy" id="2419778"/>
    <lineage>
        <taxon>Bacteria</taxon>
        <taxon>Bacillati</taxon>
        <taxon>Bacillota</taxon>
        <taxon>Bacilli</taxon>
        <taxon>Bacillales</taxon>
        <taxon>Paenibacillaceae</taxon>
        <taxon>Cohnella</taxon>
    </lineage>
</organism>
<evidence type="ECO:0000313" key="3">
    <source>
        <dbReference type="Proteomes" id="UP000282076"/>
    </source>
</evidence>
<keyword evidence="1" id="KW-0472">Membrane</keyword>
<sequence length="227" mass="25362">MNRLPGIMKIHLQDKWGWIILPWVILMISFSVNLIIGSTSGVEIYTGGLASIHIYMLVAGIASVAQTFPFAISYSVRRKDYFLGTLATIAIISVGSAIILWALGYIESELTGGWGMKLHFFNLPYVSDSNGIGQIWIQAATMLHLFFLGFAISSIHRRFGKTGLYTFFLAIFIIMTVSLFLLSFYDRWTVIGDWLGDVTAIEAASGLSLLTMIYLLFSYSMLRRSTL</sequence>
<dbReference type="AlphaFoldDB" id="A0A494XXZ3"/>
<gene>
    <name evidence="2" type="ORF">D7Z26_10860</name>
</gene>
<protein>
    <submittedName>
        <fullName evidence="2">Uncharacterized protein</fullName>
    </submittedName>
</protein>
<keyword evidence="3" id="KW-1185">Reference proteome</keyword>
<dbReference type="EMBL" id="RBZM01000005">
    <property type="protein sequence ID" value="RKP53889.1"/>
    <property type="molecule type" value="Genomic_DNA"/>
</dbReference>
<dbReference type="RefSeq" id="WP_120976764.1">
    <property type="nucleotide sequence ID" value="NZ_RBZM01000005.1"/>
</dbReference>
<comment type="caution">
    <text evidence="2">The sequence shown here is derived from an EMBL/GenBank/DDBJ whole genome shotgun (WGS) entry which is preliminary data.</text>
</comment>
<feature type="transmembrane region" description="Helical" evidence="1">
    <location>
        <begin position="164"/>
        <end position="185"/>
    </location>
</feature>
<feature type="transmembrane region" description="Helical" evidence="1">
    <location>
        <begin position="52"/>
        <end position="74"/>
    </location>
</feature>
<feature type="transmembrane region" description="Helical" evidence="1">
    <location>
        <begin position="81"/>
        <end position="106"/>
    </location>
</feature>
<keyword evidence="1" id="KW-1133">Transmembrane helix</keyword>
<name>A0A494XXZ3_9BACL</name>
<feature type="transmembrane region" description="Helical" evidence="1">
    <location>
        <begin position="135"/>
        <end position="152"/>
    </location>
</feature>
<evidence type="ECO:0000256" key="1">
    <source>
        <dbReference type="SAM" id="Phobius"/>
    </source>
</evidence>
<accession>A0A494XXZ3</accession>
<dbReference type="OrthoDB" id="2663350at2"/>
<dbReference type="Proteomes" id="UP000282076">
    <property type="component" value="Unassembled WGS sequence"/>
</dbReference>
<feature type="transmembrane region" description="Helical" evidence="1">
    <location>
        <begin position="20"/>
        <end position="40"/>
    </location>
</feature>
<keyword evidence="1" id="KW-0812">Transmembrane</keyword>
<reference evidence="2 3" key="1">
    <citation type="submission" date="2018-10" db="EMBL/GenBank/DDBJ databases">
        <title>Cohnella sp. M2MS4P-1, whole genome shotgun sequence.</title>
        <authorList>
            <person name="Tuo L."/>
        </authorList>
    </citation>
    <scope>NUCLEOTIDE SEQUENCE [LARGE SCALE GENOMIC DNA]</scope>
    <source>
        <strain evidence="2 3">M2MS4P-1</strain>
    </source>
</reference>